<dbReference type="RefSeq" id="WP_035573906.1">
    <property type="nucleotide sequence ID" value="NZ_ARYH01000004.1"/>
</dbReference>
<dbReference type="SUPFAM" id="SSF46894">
    <property type="entry name" value="C-terminal effector domain of the bipartite response regulators"/>
    <property type="match status" value="1"/>
</dbReference>
<name>A0A069E0H5_9PROT</name>
<sequence>MATGSPGRFQELLLEGMSDSESLPAALEWLTEYCGAGTVQMIAVSDENLILDSAIFGSVDLELFCKEADYLAENPRTKVFDIMPTGRIFHDADLVDAETVRTLPVYQEFLIPARIGQFSGAILSRGEGHIVGLAIARPYEDGPFETDVIERFASIVQSALPVVQLAEQIVDTRASSLLDLFGPQAHVAILDREGVLLRYSEHFENLLSAGLIRRDHFGRLDMLSDEVNFALAAALRGTNGLAGGRFSFTRLRPERTFICTVTPVPALKNFGGRSGHAILVLDPLLAPKRLDRHLLRQAFILTDAECDVCERLYAGDTLAEIAEGREVAISTVKSLLKSILMKTGTRRQAEIIIKLSRFAFDYHD</sequence>
<gene>
    <name evidence="2" type="ORF">HAD_16877</name>
</gene>
<dbReference type="InterPro" id="IPR036388">
    <property type="entry name" value="WH-like_DNA-bd_sf"/>
</dbReference>
<evidence type="ECO:0000313" key="2">
    <source>
        <dbReference type="EMBL" id="KCZ82755.1"/>
    </source>
</evidence>
<dbReference type="Proteomes" id="UP000027446">
    <property type="component" value="Unassembled WGS sequence"/>
</dbReference>
<dbReference type="SMART" id="SM00421">
    <property type="entry name" value="HTH_LUXR"/>
    <property type="match status" value="1"/>
</dbReference>
<keyword evidence="3" id="KW-1185">Reference proteome</keyword>
<dbReference type="GO" id="GO:0006355">
    <property type="term" value="P:regulation of DNA-templated transcription"/>
    <property type="evidence" value="ECO:0007669"/>
    <property type="project" value="InterPro"/>
</dbReference>
<feature type="domain" description="HTH luxR-type" evidence="1">
    <location>
        <begin position="298"/>
        <end position="355"/>
    </location>
</feature>
<evidence type="ECO:0000313" key="3">
    <source>
        <dbReference type="Proteomes" id="UP000027446"/>
    </source>
</evidence>
<dbReference type="AlphaFoldDB" id="A0A069E0H5"/>
<accession>A0A069E0H5</accession>
<organism evidence="2 3">
    <name type="scientific">Hyphomonas adhaerens MHS-3</name>
    <dbReference type="NCBI Taxonomy" id="1280949"/>
    <lineage>
        <taxon>Bacteria</taxon>
        <taxon>Pseudomonadati</taxon>
        <taxon>Pseudomonadota</taxon>
        <taxon>Alphaproteobacteria</taxon>
        <taxon>Hyphomonadales</taxon>
        <taxon>Hyphomonadaceae</taxon>
        <taxon>Hyphomonas</taxon>
    </lineage>
</organism>
<dbReference type="Gene3D" id="1.10.10.10">
    <property type="entry name" value="Winged helix-like DNA-binding domain superfamily/Winged helix DNA-binding domain"/>
    <property type="match status" value="1"/>
</dbReference>
<dbReference type="eggNOG" id="COG2771">
    <property type="taxonomic scope" value="Bacteria"/>
</dbReference>
<dbReference type="EMBL" id="ARYH01000004">
    <property type="protein sequence ID" value="KCZ82755.1"/>
    <property type="molecule type" value="Genomic_DNA"/>
</dbReference>
<dbReference type="PATRIC" id="fig|1280949.3.peg.3423"/>
<dbReference type="InterPro" id="IPR000792">
    <property type="entry name" value="Tscrpt_reg_LuxR_C"/>
</dbReference>
<dbReference type="OrthoDB" id="8107794at2"/>
<dbReference type="InterPro" id="IPR016032">
    <property type="entry name" value="Sig_transdc_resp-reg_C-effctor"/>
</dbReference>
<dbReference type="GO" id="GO:0003677">
    <property type="term" value="F:DNA binding"/>
    <property type="evidence" value="ECO:0007669"/>
    <property type="project" value="InterPro"/>
</dbReference>
<evidence type="ECO:0000259" key="1">
    <source>
        <dbReference type="SMART" id="SM00421"/>
    </source>
</evidence>
<reference evidence="2 3" key="1">
    <citation type="journal article" date="2014" name="Antonie Van Leeuwenhoek">
        <title>Hyphomonas beringensis sp. nov. and Hyphomonas chukchiensis sp. nov., isolated from surface seawater of the Bering Sea and Chukchi Sea.</title>
        <authorList>
            <person name="Li C."/>
            <person name="Lai Q."/>
            <person name="Li G."/>
            <person name="Dong C."/>
            <person name="Wang J."/>
            <person name="Liao Y."/>
            <person name="Shao Z."/>
        </authorList>
    </citation>
    <scope>NUCLEOTIDE SEQUENCE [LARGE SCALE GENOMIC DNA]</scope>
    <source>
        <strain evidence="2 3">MHS-3</strain>
    </source>
</reference>
<dbReference type="STRING" id="1280949.HAD_16877"/>
<protein>
    <recommendedName>
        <fullName evidence="1">HTH luxR-type domain-containing protein</fullName>
    </recommendedName>
</protein>
<proteinExistence type="predicted"/>
<comment type="caution">
    <text evidence="2">The sequence shown here is derived from an EMBL/GenBank/DDBJ whole genome shotgun (WGS) entry which is preliminary data.</text>
</comment>